<proteinExistence type="predicted"/>
<name>A0ABU5EWK8_9BACT</name>
<keyword evidence="3" id="KW-1185">Reference proteome</keyword>
<dbReference type="Proteomes" id="UP001272242">
    <property type="component" value="Unassembled WGS sequence"/>
</dbReference>
<feature type="compositionally biased region" description="Basic residues" evidence="1">
    <location>
        <begin position="92"/>
        <end position="103"/>
    </location>
</feature>
<protein>
    <submittedName>
        <fullName evidence="2">Uncharacterized protein</fullName>
    </submittedName>
</protein>
<dbReference type="RefSeq" id="WP_261190504.1">
    <property type="nucleotide sequence ID" value="NZ_JAXBLV010000012.1"/>
</dbReference>
<reference evidence="3" key="1">
    <citation type="journal article" date="2023" name="Mar. Drugs">
        <title>Gemmata algarum, a Novel Planctomycete Isolated from an Algal Mat, Displays Antimicrobial Activity.</title>
        <authorList>
            <person name="Kumar G."/>
            <person name="Kallscheuer N."/>
            <person name="Kashif M."/>
            <person name="Ahamad S."/>
            <person name="Jagadeeshwari U."/>
            <person name="Pannikurungottu S."/>
            <person name="Haufschild T."/>
            <person name="Kabuu M."/>
            <person name="Sasikala C."/>
            <person name="Jogler C."/>
            <person name="Ramana C."/>
        </authorList>
    </citation>
    <scope>NUCLEOTIDE SEQUENCE [LARGE SCALE GENOMIC DNA]</scope>
    <source>
        <strain evidence="3">JC673</strain>
    </source>
</reference>
<comment type="caution">
    <text evidence="2">The sequence shown here is derived from an EMBL/GenBank/DDBJ whole genome shotgun (WGS) entry which is preliminary data.</text>
</comment>
<sequence>MAKTGRPRKGEADQETTQVRCFRQMAQQLAELTLVLPLSTAQLLQRVAGANLAELHETHREQIRKVQAAEEAAAAARRAAMAAAAELERQRQRAPARKPRAGS</sequence>
<evidence type="ECO:0000256" key="1">
    <source>
        <dbReference type="SAM" id="MobiDB-lite"/>
    </source>
</evidence>
<feature type="region of interest" description="Disordered" evidence="1">
    <location>
        <begin position="83"/>
        <end position="103"/>
    </location>
</feature>
<organism evidence="2 3">
    <name type="scientific">Gemmata algarum</name>
    <dbReference type="NCBI Taxonomy" id="2975278"/>
    <lineage>
        <taxon>Bacteria</taxon>
        <taxon>Pseudomonadati</taxon>
        <taxon>Planctomycetota</taxon>
        <taxon>Planctomycetia</taxon>
        <taxon>Gemmatales</taxon>
        <taxon>Gemmataceae</taxon>
        <taxon>Gemmata</taxon>
    </lineage>
</organism>
<evidence type="ECO:0000313" key="3">
    <source>
        <dbReference type="Proteomes" id="UP001272242"/>
    </source>
</evidence>
<gene>
    <name evidence="2" type="ORF">R5W23_000642</name>
</gene>
<evidence type="ECO:0000313" key="2">
    <source>
        <dbReference type="EMBL" id="MDY3557999.1"/>
    </source>
</evidence>
<accession>A0ABU5EWK8</accession>
<dbReference type="EMBL" id="JAXBLV010000012">
    <property type="protein sequence ID" value="MDY3557999.1"/>
    <property type="molecule type" value="Genomic_DNA"/>
</dbReference>